<sequence length="68" mass="6917">MLSHRAASSQRSGQSRPVGASPTRLEKFAFAPRLLPPGASTLHAGNTDSSAGRFNPTAPGVHAIHAGG</sequence>
<evidence type="ECO:0000256" key="1">
    <source>
        <dbReference type="SAM" id="MobiDB-lite"/>
    </source>
</evidence>
<organism evidence="2 3">
    <name type="scientific">Labilithrix luteola</name>
    <dbReference type="NCBI Taxonomy" id="1391654"/>
    <lineage>
        <taxon>Bacteria</taxon>
        <taxon>Pseudomonadati</taxon>
        <taxon>Myxococcota</taxon>
        <taxon>Polyangia</taxon>
        <taxon>Polyangiales</taxon>
        <taxon>Labilitrichaceae</taxon>
        <taxon>Labilithrix</taxon>
    </lineage>
</organism>
<gene>
    <name evidence="2" type="ORF">AKJ09_05310</name>
</gene>
<evidence type="ECO:0000313" key="3">
    <source>
        <dbReference type="Proteomes" id="UP000064967"/>
    </source>
</evidence>
<dbReference type="Proteomes" id="UP000064967">
    <property type="component" value="Chromosome"/>
</dbReference>
<feature type="compositionally biased region" description="Low complexity" evidence="1">
    <location>
        <begin position="1"/>
        <end position="16"/>
    </location>
</feature>
<evidence type="ECO:0000313" key="2">
    <source>
        <dbReference type="EMBL" id="AKU98646.1"/>
    </source>
</evidence>
<reference evidence="2 3" key="1">
    <citation type="submission" date="2015-08" db="EMBL/GenBank/DDBJ databases">
        <authorList>
            <person name="Babu N.S."/>
            <person name="Beckwith C.J."/>
            <person name="Beseler K.G."/>
            <person name="Brison A."/>
            <person name="Carone J.V."/>
            <person name="Caskin T.P."/>
            <person name="Diamond M."/>
            <person name="Durham M.E."/>
            <person name="Foxe J.M."/>
            <person name="Go M."/>
            <person name="Henderson B.A."/>
            <person name="Jones I.B."/>
            <person name="McGettigan J.A."/>
            <person name="Micheletti S.J."/>
            <person name="Nasrallah M.E."/>
            <person name="Ortiz D."/>
            <person name="Piller C.R."/>
            <person name="Privatt S.R."/>
            <person name="Schneider S.L."/>
            <person name="Sharp S."/>
            <person name="Smith T.C."/>
            <person name="Stanton J.D."/>
            <person name="Ullery H.E."/>
            <person name="Wilson R.J."/>
            <person name="Serrano M.G."/>
            <person name="Buck G."/>
            <person name="Lee V."/>
            <person name="Wang Y."/>
            <person name="Carvalho R."/>
            <person name="Voegtly L."/>
            <person name="Shi R."/>
            <person name="Duckworth R."/>
            <person name="Johnson A."/>
            <person name="Loviza R."/>
            <person name="Walstead R."/>
            <person name="Shah Z."/>
            <person name="Kiflezghi M."/>
            <person name="Wade K."/>
            <person name="Ball S.L."/>
            <person name="Bradley K.W."/>
            <person name="Asai D.J."/>
            <person name="Bowman C.A."/>
            <person name="Russell D.A."/>
            <person name="Pope W.H."/>
            <person name="Jacobs-Sera D."/>
            <person name="Hendrix R.W."/>
            <person name="Hatfull G.F."/>
        </authorList>
    </citation>
    <scope>NUCLEOTIDE SEQUENCE [LARGE SCALE GENOMIC DNA]</scope>
    <source>
        <strain evidence="2 3">DSM 27648</strain>
    </source>
</reference>
<feature type="region of interest" description="Disordered" evidence="1">
    <location>
        <begin position="1"/>
        <end position="68"/>
    </location>
</feature>
<keyword evidence="3" id="KW-1185">Reference proteome</keyword>
<dbReference type="AlphaFoldDB" id="A0A0K1PZ17"/>
<feature type="compositionally biased region" description="Polar residues" evidence="1">
    <location>
        <begin position="43"/>
        <end position="52"/>
    </location>
</feature>
<dbReference type="EMBL" id="CP012333">
    <property type="protein sequence ID" value="AKU98646.1"/>
    <property type="molecule type" value="Genomic_DNA"/>
</dbReference>
<accession>A0A0K1PZ17</accession>
<name>A0A0K1PZ17_9BACT</name>
<protein>
    <submittedName>
        <fullName evidence="2">Uncharacterized protein</fullName>
    </submittedName>
</protein>
<proteinExistence type="predicted"/>
<dbReference type="KEGG" id="llu:AKJ09_05310"/>
<dbReference type="STRING" id="1391654.AKJ09_05310"/>